<dbReference type="EMBL" id="CP030032">
    <property type="protein sequence ID" value="AWV88545.1"/>
    <property type="molecule type" value="Genomic_DNA"/>
</dbReference>
<sequence length="114" mass="12172">MMSGCADVGDACLFDSDCSGGSLCVRDMCRAACSLEEDCAAPENRCLLVTKERSAEKETVKVCVDDSFDSELNGAQDNCEATGDCCSAHEECVELFDDPRARCAPDARCLIPLS</sequence>
<accession>A0A2Z4FIB0</accession>
<keyword evidence="2" id="KW-1185">Reference proteome</keyword>
<evidence type="ECO:0000313" key="1">
    <source>
        <dbReference type="EMBL" id="AWV88545.1"/>
    </source>
</evidence>
<reference evidence="1 2" key="1">
    <citation type="submission" date="2018-06" db="EMBL/GenBank/DDBJ databases">
        <title>Lujinxingia sediminis gen. nov. sp. nov., a new facultative anaerobic member of the class Deltaproteobacteria, and proposal of Lujinxingaceae fam. nov.</title>
        <authorList>
            <person name="Guo L.-Y."/>
            <person name="Li C.-M."/>
            <person name="Wang S."/>
            <person name="Du Z.-J."/>
        </authorList>
    </citation>
    <scope>NUCLEOTIDE SEQUENCE [LARGE SCALE GENOMIC DNA]</scope>
    <source>
        <strain evidence="1 2">FA350</strain>
    </source>
</reference>
<protein>
    <submittedName>
        <fullName evidence="1">Uncharacterized protein</fullName>
    </submittedName>
</protein>
<dbReference type="AlphaFoldDB" id="A0A2Z4FIB0"/>
<dbReference type="Proteomes" id="UP000249799">
    <property type="component" value="Chromosome"/>
</dbReference>
<evidence type="ECO:0000313" key="2">
    <source>
        <dbReference type="Proteomes" id="UP000249799"/>
    </source>
</evidence>
<name>A0A2Z4FIB0_9DELT</name>
<gene>
    <name evidence="1" type="ORF">DN745_04010</name>
</gene>
<proteinExistence type="predicted"/>
<organism evidence="1 2">
    <name type="scientific">Bradymonas sediminis</name>
    <dbReference type="NCBI Taxonomy" id="1548548"/>
    <lineage>
        <taxon>Bacteria</taxon>
        <taxon>Deltaproteobacteria</taxon>
        <taxon>Bradymonadales</taxon>
        <taxon>Bradymonadaceae</taxon>
        <taxon>Bradymonas</taxon>
    </lineage>
</organism>
<dbReference type="RefSeq" id="WP_111332396.1">
    <property type="nucleotide sequence ID" value="NZ_CP030032.1"/>
</dbReference>
<dbReference type="OrthoDB" id="5488153at2"/>
<dbReference type="KEGG" id="bsed:DN745_04010"/>